<dbReference type="AlphaFoldDB" id="A0A8H7SPV7"/>
<dbReference type="Pfam" id="PF05216">
    <property type="entry name" value="UNC-50"/>
    <property type="match status" value="1"/>
</dbReference>
<dbReference type="Proteomes" id="UP000613177">
    <property type="component" value="Unassembled WGS sequence"/>
</dbReference>
<sequence>MELLPTNKGNDSSRRFKRSSSVPLILSRLVRFPQMDFEFALWQMAYLLIAPRRVYRNIYYHKQTKNQWARDDPAFLVLLASLLCLSAVAWGLVIGLGMMGILRAMLFMVIVDFVLVGSIVATFTWFVTNRFLSQSNMMTNDQRVEWAYAFDIHCNSFFPLFLILYVVQFFFLPLLIKSNWVCLIASNLVYLVSMTWYCYGTFLGFNVNNNEAVINYYYLVLPFLVHTELLLYPIISFIIGFIVLTVFGINIGENVIGFYFGWS</sequence>
<evidence type="ECO:0000313" key="8">
    <source>
        <dbReference type="Proteomes" id="UP000613177"/>
    </source>
</evidence>
<accession>A0A8H7SPV7</accession>
<feature type="transmembrane region" description="Helical" evidence="6">
    <location>
        <begin position="104"/>
        <end position="127"/>
    </location>
</feature>
<keyword evidence="8" id="KW-1185">Reference proteome</keyword>
<keyword evidence="5 6" id="KW-0472">Membrane</keyword>
<keyword evidence="3 6" id="KW-0812">Transmembrane</keyword>
<evidence type="ECO:0000256" key="6">
    <source>
        <dbReference type="SAM" id="Phobius"/>
    </source>
</evidence>
<evidence type="ECO:0000256" key="1">
    <source>
        <dbReference type="ARBA" id="ARBA00004141"/>
    </source>
</evidence>
<proteinExistence type="inferred from homology"/>
<evidence type="ECO:0000256" key="5">
    <source>
        <dbReference type="ARBA" id="ARBA00023136"/>
    </source>
</evidence>
<feature type="transmembrane region" description="Helical" evidence="6">
    <location>
        <begin position="75"/>
        <end position="97"/>
    </location>
</feature>
<dbReference type="PANTHER" id="PTHR12841:SF6">
    <property type="entry name" value="PROTEIN UNC-50 HOMOLOG"/>
    <property type="match status" value="1"/>
</dbReference>
<dbReference type="EMBL" id="JAEPRE010000121">
    <property type="protein sequence ID" value="KAG2232156.1"/>
    <property type="molecule type" value="Genomic_DNA"/>
</dbReference>
<comment type="similarity">
    <text evidence="2">Belongs to the unc-50 family.</text>
</comment>
<feature type="transmembrane region" description="Helical" evidence="6">
    <location>
        <begin position="157"/>
        <end position="176"/>
    </location>
</feature>
<comment type="subcellular location">
    <subcellularLocation>
        <location evidence="1">Membrane</location>
        <topology evidence="1">Multi-pass membrane protein</topology>
    </subcellularLocation>
</comment>
<organism evidence="7 8">
    <name type="scientific">Thamnidium elegans</name>
    <dbReference type="NCBI Taxonomy" id="101142"/>
    <lineage>
        <taxon>Eukaryota</taxon>
        <taxon>Fungi</taxon>
        <taxon>Fungi incertae sedis</taxon>
        <taxon>Mucoromycota</taxon>
        <taxon>Mucoromycotina</taxon>
        <taxon>Mucoromycetes</taxon>
        <taxon>Mucorales</taxon>
        <taxon>Mucorineae</taxon>
        <taxon>Mucoraceae</taxon>
        <taxon>Thamnidium</taxon>
    </lineage>
</organism>
<evidence type="ECO:0000313" key="7">
    <source>
        <dbReference type="EMBL" id="KAG2232156.1"/>
    </source>
</evidence>
<evidence type="ECO:0008006" key="9">
    <source>
        <dbReference type="Google" id="ProtNLM"/>
    </source>
</evidence>
<comment type="caution">
    <text evidence="7">The sequence shown here is derived from an EMBL/GenBank/DDBJ whole genome shotgun (WGS) entry which is preliminary data.</text>
</comment>
<reference evidence="7" key="1">
    <citation type="submission" date="2021-01" db="EMBL/GenBank/DDBJ databases">
        <title>Metabolic potential, ecology and presence of endohyphal bacteria is reflected in genomic diversity of Mucoromycotina.</title>
        <authorList>
            <person name="Muszewska A."/>
            <person name="Okrasinska A."/>
            <person name="Steczkiewicz K."/>
            <person name="Drgas O."/>
            <person name="Orlowska M."/>
            <person name="Perlinska-Lenart U."/>
            <person name="Aleksandrzak-Piekarczyk T."/>
            <person name="Szatraj K."/>
            <person name="Zielenkiewicz U."/>
            <person name="Pilsyk S."/>
            <person name="Malc E."/>
            <person name="Mieczkowski P."/>
            <person name="Kruszewska J.S."/>
            <person name="Biernat P."/>
            <person name="Pawlowska J."/>
        </authorList>
    </citation>
    <scope>NUCLEOTIDE SEQUENCE</scope>
    <source>
        <strain evidence="7">WA0000018081</strain>
    </source>
</reference>
<evidence type="ECO:0000256" key="4">
    <source>
        <dbReference type="ARBA" id="ARBA00022989"/>
    </source>
</evidence>
<dbReference type="PANTHER" id="PTHR12841">
    <property type="entry name" value="PROTEIN UNC-50 HOMOLOG"/>
    <property type="match status" value="1"/>
</dbReference>
<evidence type="ECO:0000256" key="2">
    <source>
        <dbReference type="ARBA" id="ARBA00006293"/>
    </source>
</evidence>
<name>A0A8H7SPV7_9FUNG</name>
<gene>
    <name evidence="7" type="ORF">INT48_006030</name>
</gene>
<protein>
    <recommendedName>
        <fullName evidence="9">UNC-50-like protein</fullName>
    </recommendedName>
</protein>
<feature type="transmembrane region" description="Helical" evidence="6">
    <location>
        <begin position="229"/>
        <end position="249"/>
    </location>
</feature>
<dbReference type="InterPro" id="IPR007881">
    <property type="entry name" value="UNC-50"/>
</dbReference>
<dbReference type="GO" id="GO:0000139">
    <property type="term" value="C:Golgi membrane"/>
    <property type="evidence" value="ECO:0007669"/>
    <property type="project" value="TreeGrafter"/>
</dbReference>
<feature type="transmembrane region" description="Helical" evidence="6">
    <location>
        <begin position="188"/>
        <end position="209"/>
    </location>
</feature>
<keyword evidence="4 6" id="KW-1133">Transmembrane helix</keyword>
<evidence type="ECO:0000256" key="3">
    <source>
        <dbReference type="ARBA" id="ARBA00022692"/>
    </source>
</evidence>